<reference evidence="1 2" key="1">
    <citation type="submission" date="2021-04" db="EMBL/GenBank/DDBJ databases">
        <title>Determining the burden of carbapenem-resistant Enterobacterales from a tertiary public heath setting in Bangladesh: a clinical, epidemiological, and molecular study.</title>
        <authorList>
            <person name="Farzana R."/>
            <person name="Walsh T.R."/>
        </authorList>
    </citation>
    <scope>NUCLEOTIDE SEQUENCE [LARGE SCALE GENOMIC DNA]</scope>
    <source>
        <strain evidence="2">dmpro_s316</strain>
    </source>
</reference>
<name>A0ABD5L4M4_PROST</name>
<dbReference type="Gene3D" id="2.60.40.1090">
    <property type="entry name" value="Fimbrial-type adhesion domain"/>
    <property type="match status" value="1"/>
</dbReference>
<evidence type="ECO:0000313" key="2">
    <source>
        <dbReference type="Proteomes" id="UP001495779"/>
    </source>
</evidence>
<organism evidence="1 2">
    <name type="scientific">Providencia stuartii</name>
    <dbReference type="NCBI Taxonomy" id="588"/>
    <lineage>
        <taxon>Bacteria</taxon>
        <taxon>Pseudomonadati</taxon>
        <taxon>Pseudomonadota</taxon>
        <taxon>Gammaproteobacteria</taxon>
        <taxon>Enterobacterales</taxon>
        <taxon>Morganellaceae</taxon>
        <taxon>Providencia</taxon>
    </lineage>
</organism>
<dbReference type="AlphaFoldDB" id="A0ABD5L4M4"/>
<sequence length="325" mass="34868">MIFFATSTAFASNMVGWMGKISPEGPVYRSIGYQGWVGAEPPNNGCHMTSNGLFTVTQNSAWIRCQKVSFRSVPVALPGDFVTSAPSGDCTFRLIVFPGHPQGAYRGSYPRGMQGGASVRTFTGWEQEYTRTSSRCREDLGSYGVTWASGEFYTGIFGFRYYTEEDAQEAAPYYEVTEYSVSLCFTSSVGERCTNGSSSSLTPDPEPLPVCSISPEADTIDYGVLGANDINGALRSLSFNYTCDQTATVSLSILNSEGTDGSAVISLDPNIKLHACFGNLPNCNNSSYKMEGTVGSVFLQTKLVSNAGISGGDYSAPIIILGSYM</sequence>
<comment type="caution">
    <text evidence="1">The sequence shown here is derived from an EMBL/GenBank/DDBJ whole genome shotgun (WGS) entry which is preliminary data.</text>
</comment>
<accession>A0ABD5L4M4</accession>
<dbReference type="RefSeq" id="WP_249999287.1">
    <property type="nucleotide sequence ID" value="NZ_CP095443.1"/>
</dbReference>
<gene>
    <name evidence="1" type="ORF">KDV35_01890</name>
</gene>
<dbReference type="EMBL" id="JAGSRH010000002">
    <property type="protein sequence ID" value="MER5075631.1"/>
    <property type="molecule type" value="Genomic_DNA"/>
</dbReference>
<evidence type="ECO:0000313" key="1">
    <source>
        <dbReference type="EMBL" id="MER5075631.1"/>
    </source>
</evidence>
<dbReference type="Proteomes" id="UP001495779">
    <property type="component" value="Unassembled WGS sequence"/>
</dbReference>
<proteinExistence type="predicted"/>
<dbReference type="InterPro" id="IPR036937">
    <property type="entry name" value="Adhesion_dom_fimbrial_sf"/>
</dbReference>
<protein>
    <submittedName>
        <fullName evidence="1">Uncharacterized protein</fullName>
    </submittedName>
</protein>